<dbReference type="RefSeq" id="WP_261982808.1">
    <property type="nucleotide sequence ID" value="NZ_RBQE01000198.1"/>
</dbReference>
<dbReference type="InterPro" id="IPR041535">
    <property type="entry name" value="VbhA"/>
</dbReference>
<dbReference type="Pfam" id="PF18495">
    <property type="entry name" value="VbhA"/>
    <property type="match status" value="1"/>
</dbReference>
<reference evidence="2 3" key="1">
    <citation type="submission" date="2018-08" db="EMBL/GenBank/DDBJ databases">
        <title>Recombination of ecologically and evolutionarily significant loci maintains genetic cohesion in the Pseudomonas syringae species complex.</title>
        <authorList>
            <person name="Dillon M."/>
            <person name="Thakur S."/>
            <person name="Almeida R.N.D."/>
            <person name="Weir B.S."/>
            <person name="Guttman D.S."/>
        </authorList>
    </citation>
    <scope>NUCLEOTIDE SEQUENCE [LARGE SCALE GENOMIC DNA]</scope>
    <source>
        <strain evidence="2 3">ICMP 3706</strain>
    </source>
</reference>
<dbReference type="EMBL" id="RBQE01000198">
    <property type="protein sequence ID" value="RMP09422.1"/>
    <property type="molecule type" value="Genomic_DNA"/>
</dbReference>
<accession>A0A3M4ARQ5</accession>
<organism evidence="2 3">
    <name type="scientific">Pseudomonas syringae pv. persicae</name>
    <dbReference type="NCBI Taxonomy" id="237306"/>
    <lineage>
        <taxon>Bacteria</taxon>
        <taxon>Pseudomonadati</taxon>
        <taxon>Pseudomonadota</taxon>
        <taxon>Gammaproteobacteria</taxon>
        <taxon>Pseudomonadales</taxon>
        <taxon>Pseudomonadaceae</taxon>
        <taxon>Pseudomonas</taxon>
    </lineage>
</organism>
<evidence type="ECO:0000313" key="3">
    <source>
        <dbReference type="Proteomes" id="UP000281604"/>
    </source>
</evidence>
<name>A0A3M4ARQ5_9PSED</name>
<dbReference type="InterPro" id="IPR033788">
    <property type="entry name" value="VbhA-like"/>
</dbReference>
<dbReference type="CDD" id="cd11586">
    <property type="entry name" value="VbhA_like"/>
    <property type="match status" value="1"/>
</dbReference>
<dbReference type="InterPro" id="IPR043038">
    <property type="entry name" value="VbhA_sf"/>
</dbReference>
<dbReference type="Proteomes" id="UP000281604">
    <property type="component" value="Unassembled WGS sequence"/>
</dbReference>
<evidence type="ECO:0000313" key="2">
    <source>
        <dbReference type="EMBL" id="RMP09422.1"/>
    </source>
</evidence>
<evidence type="ECO:0000259" key="1">
    <source>
        <dbReference type="Pfam" id="PF18495"/>
    </source>
</evidence>
<dbReference type="AlphaFoldDB" id="A0A3M4ARQ5"/>
<gene>
    <name evidence="2" type="ORF">ALQ30_200161</name>
</gene>
<dbReference type="Gene3D" id="1.10.8.1050">
    <property type="entry name" value="Antitoxin VbhA-like"/>
    <property type="match status" value="1"/>
</dbReference>
<protein>
    <recommendedName>
        <fullName evidence="1">Antitoxin VbhA domain-containing protein</fullName>
    </recommendedName>
</protein>
<sequence>MSKETTMSFRVEPDLRSEFHHAVEADHIPAAQVLRAFMRDYVKQHEARRAIDPAERKRREDAVAYSRASVSLEGFKVSPADELHAVRFISGEIDLPQFVSGPTSGSDHER</sequence>
<proteinExistence type="predicted"/>
<feature type="domain" description="Antitoxin VbhA" evidence="1">
    <location>
        <begin position="59"/>
        <end position="98"/>
    </location>
</feature>
<comment type="caution">
    <text evidence="2">The sequence shown here is derived from an EMBL/GenBank/DDBJ whole genome shotgun (WGS) entry which is preliminary data.</text>
</comment>